<sequence length="154" mass="16991">MRTPFALILALVGTWAYAHPPVDGGWTLHDQFDQAFTLNANTRVVMIARSLSSAKLVNSAVEHTPDGYLDERGVVFVADIERLPAVAQAVLVPAMRSARYRILLDREGSVAPRYGGDRDSVQWLELEQGKVTQERRFGDLPSLRQALAGQLPGH</sequence>
<organism evidence="2 3">
    <name type="scientific">Pseudomonas putida</name>
    <name type="common">Arthrobacter siderocapsulatus</name>
    <dbReference type="NCBI Taxonomy" id="303"/>
    <lineage>
        <taxon>Bacteria</taxon>
        <taxon>Pseudomonadati</taxon>
        <taxon>Pseudomonadota</taxon>
        <taxon>Gammaproteobacteria</taxon>
        <taxon>Pseudomonadales</taxon>
        <taxon>Pseudomonadaceae</taxon>
        <taxon>Pseudomonas</taxon>
    </lineage>
</organism>
<evidence type="ECO:0000256" key="1">
    <source>
        <dbReference type="SAM" id="SignalP"/>
    </source>
</evidence>
<accession>A0A4D6X6Z3</accession>
<protein>
    <recommendedName>
        <fullName evidence="4">FAD/FMN-containing dehydrogenase</fullName>
    </recommendedName>
</protein>
<dbReference type="RefSeq" id="WP_136913957.1">
    <property type="nucleotide sequence ID" value="NZ_CP039371.1"/>
</dbReference>
<dbReference type="EMBL" id="CP039371">
    <property type="protein sequence ID" value="QCI11794.1"/>
    <property type="molecule type" value="Genomic_DNA"/>
</dbReference>
<feature type="chain" id="PRO_5020189050" description="FAD/FMN-containing dehydrogenase" evidence="1">
    <location>
        <begin position="19"/>
        <end position="154"/>
    </location>
</feature>
<keyword evidence="1" id="KW-0732">Signal</keyword>
<reference evidence="3" key="1">
    <citation type="submission" date="2019-04" db="EMBL/GenBank/DDBJ databases">
        <title>Genome sequence of Pseudomonas putida 1290, an auxin catabolizing strain.</title>
        <authorList>
            <person name="Laird T.S."/>
            <person name="Leveau J.H.J."/>
        </authorList>
    </citation>
    <scope>NUCLEOTIDE SEQUENCE [LARGE SCALE GENOMIC DNA]</scope>
    <source>
        <strain evidence="3">1290</strain>
    </source>
</reference>
<name>A0A4D6X6Z3_PSEPU</name>
<evidence type="ECO:0008006" key="4">
    <source>
        <dbReference type="Google" id="ProtNLM"/>
    </source>
</evidence>
<evidence type="ECO:0000313" key="3">
    <source>
        <dbReference type="Proteomes" id="UP000298551"/>
    </source>
</evidence>
<dbReference type="OrthoDB" id="5786920at2"/>
<dbReference type="Proteomes" id="UP000298551">
    <property type="component" value="Chromosome"/>
</dbReference>
<dbReference type="AlphaFoldDB" id="A0A4D6X6Z3"/>
<evidence type="ECO:0000313" key="2">
    <source>
        <dbReference type="EMBL" id="QCI11794.1"/>
    </source>
</evidence>
<proteinExistence type="predicted"/>
<feature type="signal peptide" evidence="1">
    <location>
        <begin position="1"/>
        <end position="18"/>
    </location>
</feature>
<gene>
    <name evidence="2" type="ORF">E6B08_10645</name>
</gene>